<evidence type="ECO:0000313" key="6">
    <source>
        <dbReference type="Proteomes" id="UP000605259"/>
    </source>
</evidence>
<protein>
    <submittedName>
        <fullName evidence="5">DNA mismatch repair protein MutT</fullName>
    </submittedName>
</protein>
<name>A0A917EPK9_9BACI</name>
<organism evidence="5 6">
    <name type="scientific">Priestia taiwanensis</name>
    <dbReference type="NCBI Taxonomy" id="1347902"/>
    <lineage>
        <taxon>Bacteria</taxon>
        <taxon>Bacillati</taxon>
        <taxon>Bacillota</taxon>
        <taxon>Bacilli</taxon>
        <taxon>Bacillales</taxon>
        <taxon>Bacillaceae</taxon>
        <taxon>Priestia</taxon>
    </lineage>
</organism>
<accession>A0A917EPK9</accession>
<dbReference type="AlphaFoldDB" id="A0A917EPK9"/>
<dbReference type="CDD" id="cd02883">
    <property type="entry name" value="NUDIX_Hydrolase"/>
    <property type="match status" value="1"/>
</dbReference>
<keyword evidence="6" id="KW-1185">Reference proteome</keyword>
<dbReference type="PRINTS" id="PR00502">
    <property type="entry name" value="NUDIXFAMILY"/>
</dbReference>
<reference evidence="5" key="1">
    <citation type="journal article" date="2014" name="Int. J. Syst. Evol. Microbiol.">
        <title>Complete genome sequence of Corynebacterium casei LMG S-19264T (=DSM 44701T), isolated from a smear-ripened cheese.</title>
        <authorList>
            <consortium name="US DOE Joint Genome Institute (JGI-PGF)"/>
            <person name="Walter F."/>
            <person name="Albersmeier A."/>
            <person name="Kalinowski J."/>
            <person name="Ruckert C."/>
        </authorList>
    </citation>
    <scope>NUCLEOTIDE SEQUENCE</scope>
    <source>
        <strain evidence="5">CGMCC 1.12698</strain>
    </source>
</reference>
<sequence length="140" mass="15654">MKKWYGAAGLCINEHDEILMVLQGAENEEKRWSIPSGGKEDGESFEECCIRELKEETGLNVTIVKPLHIKKGNTFGIDVEVHYFEVTVTGGTICIQDPDNLIYEVAWKNADAIATLNLSFPEDADYLLNFINTNKSAQSI</sequence>
<evidence type="ECO:0000256" key="2">
    <source>
        <dbReference type="ARBA" id="ARBA00022801"/>
    </source>
</evidence>
<dbReference type="PANTHER" id="PTHR43046">
    <property type="entry name" value="GDP-MANNOSE MANNOSYL HYDROLASE"/>
    <property type="match status" value="1"/>
</dbReference>
<evidence type="ECO:0000256" key="1">
    <source>
        <dbReference type="ARBA" id="ARBA00001946"/>
    </source>
</evidence>
<dbReference type="Gene3D" id="3.90.79.10">
    <property type="entry name" value="Nucleoside Triphosphate Pyrophosphohydrolase"/>
    <property type="match status" value="1"/>
</dbReference>
<feature type="domain" description="Nudix hydrolase" evidence="4">
    <location>
        <begin position="3"/>
        <end position="131"/>
    </location>
</feature>
<comment type="caution">
    <text evidence="5">The sequence shown here is derived from an EMBL/GenBank/DDBJ whole genome shotgun (WGS) entry which is preliminary data.</text>
</comment>
<dbReference type="EMBL" id="BMFK01000001">
    <property type="protein sequence ID" value="GGE62717.1"/>
    <property type="molecule type" value="Genomic_DNA"/>
</dbReference>
<keyword evidence="2 3" id="KW-0378">Hydrolase</keyword>
<dbReference type="RefSeq" id="WP_188387417.1">
    <property type="nucleotide sequence ID" value="NZ_BMFK01000001.1"/>
</dbReference>
<evidence type="ECO:0000259" key="4">
    <source>
        <dbReference type="PROSITE" id="PS51462"/>
    </source>
</evidence>
<gene>
    <name evidence="5" type="primary">nudG</name>
    <name evidence="5" type="ORF">GCM10007140_11230</name>
</gene>
<evidence type="ECO:0000256" key="3">
    <source>
        <dbReference type="RuleBase" id="RU003476"/>
    </source>
</evidence>
<proteinExistence type="inferred from homology"/>
<dbReference type="GO" id="GO:0016787">
    <property type="term" value="F:hydrolase activity"/>
    <property type="evidence" value="ECO:0007669"/>
    <property type="project" value="UniProtKB-KW"/>
</dbReference>
<dbReference type="PROSITE" id="PS00893">
    <property type="entry name" value="NUDIX_BOX"/>
    <property type="match status" value="1"/>
</dbReference>
<dbReference type="InterPro" id="IPR020084">
    <property type="entry name" value="NUDIX_hydrolase_CS"/>
</dbReference>
<reference evidence="5" key="2">
    <citation type="submission" date="2020-09" db="EMBL/GenBank/DDBJ databases">
        <authorList>
            <person name="Sun Q."/>
            <person name="Zhou Y."/>
        </authorList>
    </citation>
    <scope>NUCLEOTIDE SEQUENCE</scope>
    <source>
        <strain evidence="5">CGMCC 1.12698</strain>
    </source>
</reference>
<dbReference type="InterPro" id="IPR020476">
    <property type="entry name" value="Nudix_hydrolase"/>
</dbReference>
<dbReference type="PROSITE" id="PS51462">
    <property type="entry name" value="NUDIX"/>
    <property type="match status" value="1"/>
</dbReference>
<dbReference type="PANTHER" id="PTHR43046:SF2">
    <property type="entry name" value="8-OXO-DGTP DIPHOSPHATASE-RELATED"/>
    <property type="match status" value="1"/>
</dbReference>
<dbReference type="Pfam" id="PF00293">
    <property type="entry name" value="NUDIX"/>
    <property type="match status" value="1"/>
</dbReference>
<dbReference type="SUPFAM" id="SSF55811">
    <property type="entry name" value="Nudix"/>
    <property type="match status" value="1"/>
</dbReference>
<comment type="similarity">
    <text evidence="3">Belongs to the Nudix hydrolase family.</text>
</comment>
<dbReference type="InterPro" id="IPR015797">
    <property type="entry name" value="NUDIX_hydrolase-like_dom_sf"/>
</dbReference>
<dbReference type="Proteomes" id="UP000605259">
    <property type="component" value="Unassembled WGS sequence"/>
</dbReference>
<comment type="cofactor">
    <cofactor evidence="1">
        <name>Mg(2+)</name>
        <dbReference type="ChEBI" id="CHEBI:18420"/>
    </cofactor>
</comment>
<evidence type="ECO:0000313" key="5">
    <source>
        <dbReference type="EMBL" id="GGE62717.1"/>
    </source>
</evidence>
<dbReference type="InterPro" id="IPR000086">
    <property type="entry name" value="NUDIX_hydrolase_dom"/>
</dbReference>